<dbReference type="KEGG" id="ssl:SS1G_08746"/>
<dbReference type="RefSeq" id="XP_001589982.1">
    <property type="nucleotide sequence ID" value="XM_001589932.1"/>
</dbReference>
<organism evidence="1 2">
    <name type="scientific">Sclerotinia sclerotiorum (strain ATCC 18683 / 1980 / Ss-1)</name>
    <name type="common">White mold</name>
    <name type="synonym">Whetzelinia sclerotiorum</name>
    <dbReference type="NCBI Taxonomy" id="665079"/>
    <lineage>
        <taxon>Eukaryota</taxon>
        <taxon>Fungi</taxon>
        <taxon>Dikarya</taxon>
        <taxon>Ascomycota</taxon>
        <taxon>Pezizomycotina</taxon>
        <taxon>Leotiomycetes</taxon>
        <taxon>Helotiales</taxon>
        <taxon>Sclerotiniaceae</taxon>
        <taxon>Sclerotinia</taxon>
    </lineage>
</organism>
<gene>
    <name evidence="1" type="ORF">SS1G_08746</name>
</gene>
<evidence type="ECO:0000313" key="1">
    <source>
        <dbReference type="EMBL" id="EDN92881.1"/>
    </source>
</evidence>
<proteinExistence type="predicted"/>
<sequence>MRPVDITFLVVASIVGDEDKQQDTVNRAVHCAQSGACSSPVQDDPAMMPKCGISKSDPLYNGLPAETDY</sequence>
<dbReference type="GeneID" id="5486375"/>
<accession>A7ETT9</accession>
<dbReference type="Proteomes" id="UP000001312">
    <property type="component" value="Unassembled WGS sequence"/>
</dbReference>
<protein>
    <submittedName>
        <fullName evidence="1">Uncharacterized protein</fullName>
    </submittedName>
</protein>
<evidence type="ECO:0000313" key="2">
    <source>
        <dbReference type="Proteomes" id="UP000001312"/>
    </source>
</evidence>
<keyword evidence="2" id="KW-1185">Reference proteome</keyword>
<reference evidence="2" key="1">
    <citation type="journal article" date="2011" name="PLoS Genet.">
        <title>Genomic analysis of the necrotrophic fungal pathogens Sclerotinia sclerotiorum and Botrytis cinerea.</title>
        <authorList>
            <person name="Amselem J."/>
            <person name="Cuomo C.A."/>
            <person name="van Kan J.A."/>
            <person name="Viaud M."/>
            <person name="Benito E.P."/>
            <person name="Couloux A."/>
            <person name="Coutinho P.M."/>
            <person name="de Vries R.P."/>
            <person name="Dyer P.S."/>
            <person name="Fillinger S."/>
            <person name="Fournier E."/>
            <person name="Gout L."/>
            <person name="Hahn M."/>
            <person name="Kohn L."/>
            <person name="Lapalu N."/>
            <person name="Plummer K.M."/>
            <person name="Pradier J.M."/>
            <person name="Quevillon E."/>
            <person name="Sharon A."/>
            <person name="Simon A."/>
            <person name="ten Have A."/>
            <person name="Tudzynski B."/>
            <person name="Tudzynski P."/>
            <person name="Wincker P."/>
            <person name="Andrew M."/>
            <person name="Anthouard V."/>
            <person name="Beever R.E."/>
            <person name="Beffa R."/>
            <person name="Benoit I."/>
            <person name="Bouzid O."/>
            <person name="Brault B."/>
            <person name="Chen Z."/>
            <person name="Choquer M."/>
            <person name="Collemare J."/>
            <person name="Cotton P."/>
            <person name="Danchin E.G."/>
            <person name="Da Silva C."/>
            <person name="Gautier A."/>
            <person name="Giraud C."/>
            <person name="Giraud T."/>
            <person name="Gonzalez C."/>
            <person name="Grossetete S."/>
            <person name="Guldener U."/>
            <person name="Henrissat B."/>
            <person name="Howlett B.J."/>
            <person name="Kodira C."/>
            <person name="Kretschmer M."/>
            <person name="Lappartient A."/>
            <person name="Leroch M."/>
            <person name="Levis C."/>
            <person name="Mauceli E."/>
            <person name="Neuveglise C."/>
            <person name="Oeser B."/>
            <person name="Pearson M."/>
            <person name="Poulain J."/>
            <person name="Poussereau N."/>
            <person name="Quesneville H."/>
            <person name="Rascle C."/>
            <person name="Schumacher J."/>
            <person name="Segurens B."/>
            <person name="Sexton A."/>
            <person name="Silva E."/>
            <person name="Sirven C."/>
            <person name="Soanes D.M."/>
            <person name="Talbot N.J."/>
            <person name="Templeton M."/>
            <person name="Yandava C."/>
            <person name="Yarden O."/>
            <person name="Zeng Q."/>
            <person name="Rollins J.A."/>
            <person name="Lebrun M.H."/>
            <person name="Dickman M."/>
        </authorList>
    </citation>
    <scope>NUCLEOTIDE SEQUENCE [LARGE SCALE GENOMIC DNA]</scope>
    <source>
        <strain evidence="2">ATCC 18683 / 1980 / Ss-1</strain>
    </source>
</reference>
<dbReference type="EMBL" id="CH476632">
    <property type="protein sequence ID" value="EDN92881.1"/>
    <property type="molecule type" value="Genomic_DNA"/>
</dbReference>
<name>A7ETT9_SCLS1</name>
<dbReference type="AlphaFoldDB" id="A7ETT9"/>
<dbReference type="InParanoid" id="A7ETT9"/>